<dbReference type="EMBL" id="JAYWIO010000002">
    <property type="protein sequence ID" value="KAK7282007.1"/>
    <property type="molecule type" value="Genomic_DNA"/>
</dbReference>
<gene>
    <name evidence="1" type="ORF">RIF29_10467</name>
</gene>
<evidence type="ECO:0000313" key="1">
    <source>
        <dbReference type="EMBL" id="KAK7282007.1"/>
    </source>
</evidence>
<comment type="caution">
    <text evidence="1">The sequence shown here is derived from an EMBL/GenBank/DDBJ whole genome shotgun (WGS) entry which is preliminary data.</text>
</comment>
<dbReference type="Proteomes" id="UP001372338">
    <property type="component" value="Unassembled WGS sequence"/>
</dbReference>
<protein>
    <submittedName>
        <fullName evidence="1">Uncharacterized protein</fullName>
    </submittedName>
</protein>
<reference evidence="1 2" key="1">
    <citation type="submission" date="2024-01" db="EMBL/GenBank/DDBJ databases">
        <title>The genomes of 5 underutilized Papilionoideae crops provide insights into root nodulation and disease resistanc.</title>
        <authorList>
            <person name="Yuan L."/>
        </authorList>
    </citation>
    <scope>NUCLEOTIDE SEQUENCE [LARGE SCALE GENOMIC DNA]</scope>
    <source>
        <strain evidence="1">ZHUSHIDOU_FW_LH</strain>
        <tissue evidence="1">Leaf</tissue>
    </source>
</reference>
<evidence type="ECO:0000313" key="2">
    <source>
        <dbReference type="Proteomes" id="UP001372338"/>
    </source>
</evidence>
<name>A0AAN9IJW2_CROPI</name>
<accession>A0AAN9IJW2</accession>
<sequence length="125" mass="13838">MNDRNDGLFDPYAIRSLICEYVTSFYSDDEPYPTPLNTVSSFPTLPAENLAYVWHEDLITSIVPPSSSADDDDIAWATESSSEFFIPSAVDAILNQHGSFSSGNAEKLFELVWDCPGPQHICSLL</sequence>
<organism evidence="1 2">
    <name type="scientific">Crotalaria pallida</name>
    <name type="common">Smooth rattlebox</name>
    <name type="synonym">Crotalaria striata</name>
    <dbReference type="NCBI Taxonomy" id="3830"/>
    <lineage>
        <taxon>Eukaryota</taxon>
        <taxon>Viridiplantae</taxon>
        <taxon>Streptophyta</taxon>
        <taxon>Embryophyta</taxon>
        <taxon>Tracheophyta</taxon>
        <taxon>Spermatophyta</taxon>
        <taxon>Magnoliopsida</taxon>
        <taxon>eudicotyledons</taxon>
        <taxon>Gunneridae</taxon>
        <taxon>Pentapetalae</taxon>
        <taxon>rosids</taxon>
        <taxon>fabids</taxon>
        <taxon>Fabales</taxon>
        <taxon>Fabaceae</taxon>
        <taxon>Papilionoideae</taxon>
        <taxon>50 kb inversion clade</taxon>
        <taxon>genistoids sensu lato</taxon>
        <taxon>core genistoids</taxon>
        <taxon>Crotalarieae</taxon>
        <taxon>Crotalaria</taxon>
    </lineage>
</organism>
<proteinExistence type="predicted"/>
<keyword evidence="2" id="KW-1185">Reference proteome</keyword>
<dbReference type="AlphaFoldDB" id="A0AAN9IJW2"/>